<organism evidence="2 3">
    <name type="scientific">Mycena albidolilacea</name>
    <dbReference type="NCBI Taxonomy" id="1033008"/>
    <lineage>
        <taxon>Eukaryota</taxon>
        <taxon>Fungi</taxon>
        <taxon>Dikarya</taxon>
        <taxon>Basidiomycota</taxon>
        <taxon>Agaricomycotina</taxon>
        <taxon>Agaricomycetes</taxon>
        <taxon>Agaricomycetidae</taxon>
        <taxon>Agaricales</taxon>
        <taxon>Marasmiineae</taxon>
        <taxon>Mycenaceae</taxon>
        <taxon>Mycena</taxon>
    </lineage>
</organism>
<evidence type="ECO:0000256" key="1">
    <source>
        <dbReference type="SAM" id="MobiDB-lite"/>
    </source>
</evidence>
<gene>
    <name evidence="2" type="ORF">DFH08DRAFT_818104</name>
</gene>
<dbReference type="EMBL" id="JARIHO010000048">
    <property type="protein sequence ID" value="KAJ7322982.1"/>
    <property type="molecule type" value="Genomic_DNA"/>
</dbReference>
<dbReference type="Proteomes" id="UP001218218">
    <property type="component" value="Unassembled WGS sequence"/>
</dbReference>
<evidence type="ECO:0008006" key="4">
    <source>
        <dbReference type="Google" id="ProtNLM"/>
    </source>
</evidence>
<feature type="compositionally biased region" description="Pro residues" evidence="1">
    <location>
        <begin position="47"/>
        <end position="59"/>
    </location>
</feature>
<comment type="caution">
    <text evidence="2">The sequence shown here is derived from an EMBL/GenBank/DDBJ whole genome shotgun (WGS) entry which is preliminary data.</text>
</comment>
<evidence type="ECO:0000313" key="2">
    <source>
        <dbReference type="EMBL" id="KAJ7322982.1"/>
    </source>
</evidence>
<dbReference type="Pfam" id="PF14223">
    <property type="entry name" value="Retrotran_gag_2"/>
    <property type="match status" value="1"/>
</dbReference>
<proteinExistence type="predicted"/>
<keyword evidence="3" id="KW-1185">Reference proteome</keyword>
<feature type="region of interest" description="Disordered" evidence="1">
    <location>
        <begin position="1"/>
        <end position="65"/>
    </location>
</feature>
<sequence length="491" mass="52715">MYPSMYPSASNPFNPWSQQMLSGSQSNTAGRPLPATPDLHAPRPHTVVPPRPSRPPPAPGHHLPHAMQEYPAYPFAQNLPHLPPPSNVLPRPLCAPFVVPRAPAPPSYHQPPSALLYHTHPPYHIPTSASEHVAAVGPVPRVFPLSTASWKDEEKLAYERDNWREYSTKVENQLGMIPGAARFLESTEEDPNPCPSFQMYPAHHRAWLDTDRVVRAFLSDTLTVTECTHIAHCKTAADIWATLRYRHLARGPAGQISALKRFANISYASDPGTFAATTTLLTQCNEAIWQCGTPNPELFLLSGIISALEANHGTIASTLLAQPNLDLAMAIVALDARQCRPGASNGGEAFAASTTTTCSNKACPKPATHTWPYCTTAGGGMAGKTVREAQTKYRADNGIPEPTPRPPKAPHVKRDNAGRAYVTLGGTDHYLATAAPPVVPPAPAAPPVPAPPAVHFADAADGLITDAIPPGTDPPLEIIFFGGDREKKLSS</sequence>
<accession>A0AAD6ZHR3</accession>
<evidence type="ECO:0000313" key="3">
    <source>
        <dbReference type="Proteomes" id="UP001218218"/>
    </source>
</evidence>
<feature type="compositionally biased region" description="Polar residues" evidence="1">
    <location>
        <begin position="7"/>
        <end position="29"/>
    </location>
</feature>
<protein>
    <recommendedName>
        <fullName evidence="4">Gag protein</fullName>
    </recommendedName>
</protein>
<name>A0AAD6ZHR3_9AGAR</name>
<reference evidence="2" key="1">
    <citation type="submission" date="2023-03" db="EMBL/GenBank/DDBJ databases">
        <title>Massive genome expansion in bonnet fungi (Mycena s.s.) driven by repeated elements and novel gene families across ecological guilds.</title>
        <authorList>
            <consortium name="Lawrence Berkeley National Laboratory"/>
            <person name="Harder C.B."/>
            <person name="Miyauchi S."/>
            <person name="Viragh M."/>
            <person name="Kuo A."/>
            <person name="Thoen E."/>
            <person name="Andreopoulos B."/>
            <person name="Lu D."/>
            <person name="Skrede I."/>
            <person name="Drula E."/>
            <person name="Henrissat B."/>
            <person name="Morin E."/>
            <person name="Kohler A."/>
            <person name="Barry K."/>
            <person name="LaButti K."/>
            <person name="Morin E."/>
            <person name="Salamov A."/>
            <person name="Lipzen A."/>
            <person name="Mereny Z."/>
            <person name="Hegedus B."/>
            <person name="Baldrian P."/>
            <person name="Stursova M."/>
            <person name="Weitz H."/>
            <person name="Taylor A."/>
            <person name="Grigoriev I.V."/>
            <person name="Nagy L.G."/>
            <person name="Martin F."/>
            <person name="Kauserud H."/>
        </authorList>
    </citation>
    <scope>NUCLEOTIDE SEQUENCE</scope>
    <source>
        <strain evidence="2">CBHHK002</strain>
    </source>
</reference>
<dbReference type="AlphaFoldDB" id="A0AAD6ZHR3"/>